<feature type="region of interest" description="Disordered" evidence="1">
    <location>
        <begin position="37"/>
        <end position="67"/>
    </location>
</feature>
<dbReference type="AlphaFoldDB" id="D0NCR1"/>
<dbReference type="Pfam" id="PF18634">
    <property type="entry name" value="RXLR_WY"/>
    <property type="match status" value="2"/>
</dbReference>
<sequence length="344" mass="39659">MSHFDAWLLIFAARNNTCYGLSFPNLRAMPHVAAAAPTASRSFRSTPPTNETRFGDQDKEERAQGKRRSAFTEKLTYKLALKMQVKPEDFFTRIRFSETVGMLDDSTEFMSWLQYVLRYRSKMGETSFSDAIFAALLRNAKPDEEVLELLQSLRRVDGMKGLVDRLQTHLFETYPSMHNLMNGAWLHSRQNPRELFNLVLPPNGFQDQYLIQWLRYTEMYKTAMGVDSFPVSQMNELFLRHWSIPSLVERLQSIKNIPDLEKLAESMQAQVFHGLYAKSTPKDFQNRWVSPLVTKSDPLYGTLKEYTLWYAAQRGGEGTVERVKTLFGKNKINAALDAAANVQR</sequence>
<evidence type="ECO:0000313" key="3">
    <source>
        <dbReference type="EMBL" id="EEY55775.1"/>
    </source>
</evidence>
<dbReference type="VEuPathDB" id="FungiDB:PITG_09757"/>
<feature type="compositionally biased region" description="Polar residues" evidence="1">
    <location>
        <begin position="40"/>
        <end position="52"/>
    </location>
</feature>
<accession>D0NCR1</accession>
<reference evidence="4" key="1">
    <citation type="journal article" date="2009" name="Nature">
        <title>Genome sequence and analysis of the Irish potato famine pathogen Phytophthora infestans.</title>
        <authorList>
            <consortium name="The Broad Institute Genome Sequencing Platform"/>
            <person name="Haas B.J."/>
            <person name="Kamoun S."/>
            <person name="Zody M.C."/>
            <person name="Jiang R.H."/>
            <person name="Handsaker R.E."/>
            <person name="Cano L.M."/>
            <person name="Grabherr M."/>
            <person name="Kodira C.D."/>
            <person name="Raffaele S."/>
            <person name="Torto-Alalibo T."/>
            <person name="Bozkurt T.O."/>
            <person name="Ah-Fong A.M."/>
            <person name="Alvarado L."/>
            <person name="Anderson V.L."/>
            <person name="Armstrong M.R."/>
            <person name="Avrova A."/>
            <person name="Baxter L."/>
            <person name="Beynon J."/>
            <person name="Boevink P.C."/>
            <person name="Bollmann S.R."/>
            <person name="Bos J.I."/>
            <person name="Bulone V."/>
            <person name="Cai G."/>
            <person name="Cakir C."/>
            <person name="Carrington J.C."/>
            <person name="Chawner M."/>
            <person name="Conti L."/>
            <person name="Costanzo S."/>
            <person name="Ewan R."/>
            <person name="Fahlgren N."/>
            <person name="Fischbach M.A."/>
            <person name="Fugelstad J."/>
            <person name="Gilroy E.M."/>
            <person name="Gnerre S."/>
            <person name="Green P.J."/>
            <person name="Grenville-Briggs L.J."/>
            <person name="Griffith J."/>
            <person name="Grunwald N.J."/>
            <person name="Horn K."/>
            <person name="Horner N.R."/>
            <person name="Hu C.H."/>
            <person name="Huitema E."/>
            <person name="Jeong D.H."/>
            <person name="Jones A.M."/>
            <person name="Jones J.D."/>
            <person name="Jones R.W."/>
            <person name="Karlsson E.K."/>
            <person name="Kunjeti S.G."/>
            <person name="Lamour K."/>
            <person name="Liu Z."/>
            <person name="Ma L."/>
            <person name="Maclean D."/>
            <person name="Chibucos M.C."/>
            <person name="McDonald H."/>
            <person name="McWalters J."/>
            <person name="Meijer H.J."/>
            <person name="Morgan W."/>
            <person name="Morris P.F."/>
            <person name="Munro C.A."/>
            <person name="O'Neill K."/>
            <person name="Ospina-Giraldo M."/>
            <person name="Pinzon A."/>
            <person name="Pritchard L."/>
            <person name="Ramsahoye B."/>
            <person name="Ren Q."/>
            <person name="Restrepo S."/>
            <person name="Roy S."/>
            <person name="Sadanandom A."/>
            <person name="Savidor A."/>
            <person name="Schornack S."/>
            <person name="Schwartz D.C."/>
            <person name="Schumann U.D."/>
            <person name="Schwessinger B."/>
            <person name="Seyer L."/>
            <person name="Sharpe T."/>
            <person name="Silvar C."/>
            <person name="Song J."/>
            <person name="Studholme D.J."/>
            <person name="Sykes S."/>
            <person name="Thines M."/>
            <person name="van de Vondervoort P.J."/>
            <person name="Phuntumart V."/>
            <person name="Wawra S."/>
            <person name="Weide R."/>
            <person name="Win J."/>
            <person name="Young C."/>
            <person name="Zhou S."/>
            <person name="Fry W."/>
            <person name="Meyers B.C."/>
            <person name="van West P."/>
            <person name="Ristaino J."/>
            <person name="Govers F."/>
            <person name="Birch P.R."/>
            <person name="Whisson S.C."/>
            <person name="Judelson H.S."/>
            <person name="Nusbaum C."/>
        </authorList>
    </citation>
    <scope>NUCLEOTIDE SEQUENCE [LARGE SCALE GENOMIC DNA]</scope>
    <source>
        <strain evidence="4">T30-4</strain>
    </source>
</reference>
<dbReference type="eggNOG" id="ENOG502RFM8">
    <property type="taxonomic scope" value="Eukaryota"/>
</dbReference>
<keyword evidence="4" id="KW-1185">Reference proteome</keyword>
<dbReference type="KEGG" id="pif:PITG_09757"/>
<dbReference type="EMBL" id="DS028132">
    <property type="protein sequence ID" value="EEY55775.1"/>
    <property type="molecule type" value="Genomic_DNA"/>
</dbReference>
<dbReference type="HOGENOM" id="CLU_044421_0_0_1"/>
<dbReference type="InterPro" id="IPR040786">
    <property type="entry name" value="RXLR_WY"/>
</dbReference>
<feature type="compositionally biased region" description="Basic and acidic residues" evidence="1">
    <location>
        <begin position="53"/>
        <end position="64"/>
    </location>
</feature>
<evidence type="ECO:0000313" key="4">
    <source>
        <dbReference type="Proteomes" id="UP000006643"/>
    </source>
</evidence>
<dbReference type="OMA" id="GQATMEQ"/>
<dbReference type="Proteomes" id="UP000006643">
    <property type="component" value="Unassembled WGS sequence"/>
</dbReference>
<evidence type="ECO:0000256" key="1">
    <source>
        <dbReference type="SAM" id="MobiDB-lite"/>
    </source>
</evidence>
<organism evidence="3 4">
    <name type="scientific">Phytophthora infestans (strain T30-4)</name>
    <name type="common">Potato late blight agent</name>
    <dbReference type="NCBI Taxonomy" id="403677"/>
    <lineage>
        <taxon>Eukaryota</taxon>
        <taxon>Sar</taxon>
        <taxon>Stramenopiles</taxon>
        <taxon>Oomycota</taxon>
        <taxon>Peronosporomycetes</taxon>
        <taxon>Peronosporales</taxon>
        <taxon>Peronosporaceae</taxon>
        <taxon>Phytophthora</taxon>
    </lineage>
</organism>
<evidence type="ECO:0000259" key="2">
    <source>
        <dbReference type="Pfam" id="PF18634"/>
    </source>
</evidence>
<dbReference type="InParanoid" id="D0NCR1"/>
<protein>
    <submittedName>
        <fullName evidence="3">RXLR effector family, putative</fullName>
    </submittedName>
</protein>
<feature type="domain" description="RXLR phytopathogen effector protein WY-domain" evidence="2">
    <location>
        <begin position="219"/>
        <end position="268"/>
    </location>
</feature>
<gene>
    <name evidence="3" type="ORF">PITG_09757</name>
</gene>
<dbReference type="GeneID" id="9470377"/>
<proteinExistence type="predicted"/>
<feature type="domain" description="RXLR phytopathogen effector protein WY-domain" evidence="2">
    <location>
        <begin position="118"/>
        <end position="167"/>
    </location>
</feature>
<name>D0NCR1_PHYIT</name>
<dbReference type="OrthoDB" id="121691at2759"/>
<dbReference type="RefSeq" id="XP_002903351.1">
    <property type="nucleotide sequence ID" value="XM_002903305.1"/>
</dbReference>